<dbReference type="InterPro" id="IPR012340">
    <property type="entry name" value="NA-bd_OB-fold"/>
</dbReference>
<evidence type="ECO:0000313" key="1">
    <source>
        <dbReference type="EMBL" id="TRW48405.1"/>
    </source>
</evidence>
<sequence length="63" mass="7036">MRGKILGFNAERDEGAIGGDDGVRYFFRIRDWISEESPIAQTRVEFETQGTTALNVRAEGETA</sequence>
<evidence type="ECO:0000313" key="2">
    <source>
        <dbReference type="Proteomes" id="UP000320359"/>
    </source>
</evidence>
<organism evidence="1 2">
    <name type="scientific">Aliidiomarina halalkaliphila</name>
    <dbReference type="NCBI Taxonomy" id="2593535"/>
    <lineage>
        <taxon>Bacteria</taxon>
        <taxon>Pseudomonadati</taxon>
        <taxon>Pseudomonadota</taxon>
        <taxon>Gammaproteobacteria</taxon>
        <taxon>Alteromonadales</taxon>
        <taxon>Idiomarinaceae</taxon>
        <taxon>Aliidiomarina</taxon>
    </lineage>
</organism>
<keyword evidence="2" id="KW-1185">Reference proteome</keyword>
<comment type="caution">
    <text evidence="1">The sequence shown here is derived from an EMBL/GenBank/DDBJ whole genome shotgun (WGS) entry which is preliminary data.</text>
</comment>
<dbReference type="RefSeq" id="WP_143236197.1">
    <property type="nucleotide sequence ID" value="NZ_VJWL01000003.1"/>
</dbReference>
<dbReference type="EMBL" id="VJWL01000003">
    <property type="protein sequence ID" value="TRW48405.1"/>
    <property type="molecule type" value="Genomic_DNA"/>
</dbReference>
<accession>A0A552X0D8</accession>
<dbReference type="Gene3D" id="2.40.50.140">
    <property type="entry name" value="Nucleic acid-binding proteins"/>
    <property type="match status" value="1"/>
</dbReference>
<gene>
    <name evidence="1" type="ORF">FM042_09525</name>
</gene>
<dbReference type="Proteomes" id="UP000320359">
    <property type="component" value="Unassembled WGS sequence"/>
</dbReference>
<proteinExistence type="predicted"/>
<dbReference type="OrthoDB" id="9816361at2"/>
<name>A0A552X0D8_9GAMM</name>
<protein>
    <recommendedName>
        <fullName evidence="3">CSD domain-containing protein</fullName>
    </recommendedName>
</protein>
<evidence type="ECO:0008006" key="3">
    <source>
        <dbReference type="Google" id="ProtNLM"/>
    </source>
</evidence>
<reference evidence="1 2" key="1">
    <citation type="submission" date="2019-07" db="EMBL/GenBank/DDBJ databases">
        <authorList>
            <person name="Yang M."/>
            <person name="Zhao D."/>
            <person name="Xiang H."/>
        </authorList>
    </citation>
    <scope>NUCLEOTIDE SEQUENCE [LARGE SCALE GENOMIC DNA]</scope>
    <source>
        <strain evidence="1 2">IM1326</strain>
    </source>
</reference>
<dbReference type="AlphaFoldDB" id="A0A552X0D8"/>